<gene>
    <name evidence="3" type="ordered locus">Acid345_4776</name>
</gene>
<feature type="chain" id="PRO_5004191429" description="Pyrrolo-quinoline quinone repeat domain-containing protein" evidence="1">
    <location>
        <begin position="29"/>
        <end position="841"/>
    </location>
</feature>
<dbReference type="OrthoDB" id="5557059at2"/>
<dbReference type="Gene3D" id="2.130.10.10">
    <property type="entry name" value="YVTN repeat-like/Quinoprotein amine dehydrogenase"/>
    <property type="match status" value="1"/>
</dbReference>
<dbReference type="Pfam" id="PF13360">
    <property type="entry name" value="PQQ_2"/>
    <property type="match status" value="1"/>
</dbReference>
<keyword evidence="4" id="KW-1185">Reference proteome</keyword>
<dbReference type="SUPFAM" id="SSF50998">
    <property type="entry name" value="Quinoprotein alcohol dehydrogenase-like"/>
    <property type="match status" value="1"/>
</dbReference>
<dbReference type="RefSeq" id="WP_011525571.1">
    <property type="nucleotide sequence ID" value="NC_008009.1"/>
</dbReference>
<dbReference type="InterPro" id="IPR015943">
    <property type="entry name" value="WD40/YVTN_repeat-like_dom_sf"/>
</dbReference>
<dbReference type="InterPro" id="IPR002372">
    <property type="entry name" value="PQQ_rpt_dom"/>
</dbReference>
<dbReference type="KEGG" id="aba:Acid345_4776"/>
<dbReference type="EnsemblBacteria" id="ABF43775">
    <property type="protein sequence ID" value="ABF43775"/>
    <property type="gene ID" value="Acid345_4776"/>
</dbReference>
<dbReference type="STRING" id="204669.Acid345_4776"/>
<evidence type="ECO:0000256" key="1">
    <source>
        <dbReference type="SAM" id="SignalP"/>
    </source>
</evidence>
<dbReference type="InterPro" id="IPR013783">
    <property type="entry name" value="Ig-like_fold"/>
</dbReference>
<proteinExistence type="predicted"/>
<accession>Q1IH75</accession>
<evidence type="ECO:0000313" key="3">
    <source>
        <dbReference type="EMBL" id="ABF43775.1"/>
    </source>
</evidence>
<evidence type="ECO:0000259" key="2">
    <source>
        <dbReference type="Pfam" id="PF13360"/>
    </source>
</evidence>
<dbReference type="HOGENOM" id="CLU_338264_0_0_0"/>
<dbReference type="Gene3D" id="2.60.40.10">
    <property type="entry name" value="Immunoglobulins"/>
    <property type="match status" value="1"/>
</dbReference>
<dbReference type="InterPro" id="IPR011047">
    <property type="entry name" value="Quinoprotein_ADH-like_sf"/>
</dbReference>
<sequence>MRLSRCFQVLSLGLAFTLCLTGKSIAQATCTLNKTDHTITICTPADGATVNTTFHVNAGITSSVPIQYVEVYVHYVRYAIQHQNFLDANITVPSGAGQNLTVQALDQNGTWIYKIIHVNVTASSTYTISPQNPTVSEGTTKQFTASKASTWSATCGTISSGGLFTAPLSQPACKVTGKATDGSGTASTTVNITSPITITPAGATTTVGKTQQFSANMSVSWAASCGSISTSGLFTAPASPATCTITATAASGTAYTAKATDTVVSSTPSAVNYTTWKFDNARDGLNSKETLLTPSNVNSTNFGQIWSTGLDGRVWAQPLYMNGLTVGSAKHNVVFVATAYDSVYAIDGDSGTVLWKKSLLGSGESPADGTKLHSSVQPIIGITGTPVIDPASGTIYAVAQSGNSSGQYFHRLHALSLTTGAEKFGGPVTINTSGWDSSQHLQRPGLTLANGNVYVAFSGNEDIDPYHGWVFAYNAATLAQTVVWNDTPNGSEGGIWMAGSGISADSSGNLFLTTGNGSWNGASQFGQSAVKLNSTLSVTDYFTPFDYVKQSAGDKDLGSGGVLLLPNLSGTYPHVAVVCSKLDTIYVLNRDNLGKMGGSADHVIQQVNGQLGANSGTQYTDRCFTTAAFWNNNLYFIGNNDGVKQFTFNPSTGLMSTTPIHKDTFGYKFPGGQAVVSSNGNTNGIVWAIDWTTGTLRAYNATDVSKVLYVSSGLGTGIKFTVPTVVNGHVYVGLGNKVVGMGLKSGGSSCSAPASPGVHVCTPVEGGTYSSPLAVSATGKPASGTIARMELWIDGKKINDYFSSSINTSVSVASGSHYVEVVEVDSTSAYLKSGVINITIN</sequence>
<name>Q1IH75_KORVE</name>
<dbReference type="eggNOG" id="COG1520">
    <property type="taxonomic scope" value="Bacteria"/>
</dbReference>
<dbReference type="AlphaFoldDB" id="Q1IH75"/>
<evidence type="ECO:0000313" key="4">
    <source>
        <dbReference type="Proteomes" id="UP000002432"/>
    </source>
</evidence>
<feature type="signal peptide" evidence="1">
    <location>
        <begin position="1"/>
        <end position="28"/>
    </location>
</feature>
<organism evidence="3 4">
    <name type="scientific">Koribacter versatilis (strain Ellin345)</name>
    <dbReference type="NCBI Taxonomy" id="204669"/>
    <lineage>
        <taxon>Bacteria</taxon>
        <taxon>Pseudomonadati</taxon>
        <taxon>Acidobacteriota</taxon>
        <taxon>Terriglobia</taxon>
        <taxon>Terriglobales</taxon>
        <taxon>Candidatus Korobacteraceae</taxon>
        <taxon>Candidatus Korobacter</taxon>
    </lineage>
</organism>
<reference evidence="3 4" key="1">
    <citation type="journal article" date="2009" name="Appl. Environ. Microbiol.">
        <title>Three genomes from the phylum Acidobacteria provide insight into the lifestyles of these microorganisms in soils.</title>
        <authorList>
            <person name="Ward N.L."/>
            <person name="Challacombe J.F."/>
            <person name="Janssen P.H."/>
            <person name="Henrissat B."/>
            <person name="Coutinho P.M."/>
            <person name="Wu M."/>
            <person name="Xie G."/>
            <person name="Haft D.H."/>
            <person name="Sait M."/>
            <person name="Badger J."/>
            <person name="Barabote R.D."/>
            <person name="Bradley B."/>
            <person name="Brettin T.S."/>
            <person name="Brinkac L.M."/>
            <person name="Bruce D."/>
            <person name="Creasy T."/>
            <person name="Daugherty S.C."/>
            <person name="Davidsen T.M."/>
            <person name="DeBoy R.T."/>
            <person name="Detter J.C."/>
            <person name="Dodson R.J."/>
            <person name="Durkin A.S."/>
            <person name="Ganapathy A."/>
            <person name="Gwinn-Giglio M."/>
            <person name="Han C.S."/>
            <person name="Khouri H."/>
            <person name="Kiss H."/>
            <person name="Kothari S.P."/>
            <person name="Madupu R."/>
            <person name="Nelson K.E."/>
            <person name="Nelson W.C."/>
            <person name="Paulsen I."/>
            <person name="Penn K."/>
            <person name="Ren Q."/>
            <person name="Rosovitz M.J."/>
            <person name="Selengut J.D."/>
            <person name="Shrivastava S."/>
            <person name="Sullivan S.A."/>
            <person name="Tapia R."/>
            <person name="Thompson L.S."/>
            <person name="Watkins K.L."/>
            <person name="Yang Q."/>
            <person name="Yu C."/>
            <person name="Zafar N."/>
            <person name="Zhou L."/>
            <person name="Kuske C.R."/>
        </authorList>
    </citation>
    <scope>NUCLEOTIDE SEQUENCE [LARGE SCALE GENOMIC DNA]</scope>
    <source>
        <strain evidence="3 4">Ellin345</strain>
    </source>
</reference>
<dbReference type="Proteomes" id="UP000002432">
    <property type="component" value="Chromosome"/>
</dbReference>
<dbReference type="EMBL" id="CP000360">
    <property type="protein sequence ID" value="ABF43775.1"/>
    <property type="molecule type" value="Genomic_DNA"/>
</dbReference>
<feature type="domain" description="Pyrrolo-quinoline quinone repeat" evidence="2">
    <location>
        <begin position="304"/>
        <end position="509"/>
    </location>
</feature>
<keyword evidence="1" id="KW-0732">Signal</keyword>
<protein>
    <recommendedName>
        <fullName evidence="2">Pyrrolo-quinoline quinone repeat domain-containing protein</fullName>
    </recommendedName>
</protein>